<reference evidence="1" key="1">
    <citation type="journal article" date="2023" name="Mol. Phylogenet. Evol.">
        <title>Genome-scale phylogeny and comparative genomics of the fungal order Sordariales.</title>
        <authorList>
            <person name="Hensen N."/>
            <person name="Bonometti L."/>
            <person name="Westerberg I."/>
            <person name="Brannstrom I.O."/>
            <person name="Guillou S."/>
            <person name="Cros-Aarteil S."/>
            <person name="Calhoun S."/>
            <person name="Haridas S."/>
            <person name="Kuo A."/>
            <person name="Mondo S."/>
            <person name="Pangilinan J."/>
            <person name="Riley R."/>
            <person name="LaButti K."/>
            <person name="Andreopoulos B."/>
            <person name="Lipzen A."/>
            <person name="Chen C."/>
            <person name="Yan M."/>
            <person name="Daum C."/>
            <person name="Ng V."/>
            <person name="Clum A."/>
            <person name="Steindorff A."/>
            <person name="Ohm R.A."/>
            <person name="Martin F."/>
            <person name="Silar P."/>
            <person name="Natvig D.O."/>
            <person name="Lalanne C."/>
            <person name="Gautier V."/>
            <person name="Ament-Velasquez S.L."/>
            <person name="Kruys A."/>
            <person name="Hutchinson M.I."/>
            <person name="Powell A.J."/>
            <person name="Barry K."/>
            <person name="Miller A.N."/>
            <person name="Grigoriev I.V."/>
            <person name="Debuchy R."/>
            <person name="Gladieux P."/>
            <person name="Hiltunen Thoren M."/>
            <person name="Johannesson H."/>
        </authorList>
    </citation>
    <scope>NUCLEOTIDE SEQUENCE</scope>
    <source>
        <strain evidence="1">PSN243</strain>
    </source>
</reference>
<keyword evidence="2" id="KW-1185">Reference proteome</keyword>
<dbReference type="AlphaFoldDB" id="A0AAV9G8T6"/>
<comment type="caution">
    <text evidence="1">The sequence shown here is derived from an EMBL/GenBank/DDBJ whole genome shotgun (WGS) entry which is preliminary data.</text>
</comment>
<sequence length="50" mass="5102">MPRELGGVADKTLLVQGVKGVGIVDVRSVPEFPGAGVRKTTYAFDGKAGG</sequence>
<evidence type="ECO:0000313" key="1">
    <source>
        <dbReference type="EMBL" id="KAK4444524.1"/>
    </source>
</evidence>
<dbReference type="EMBL" id="MU865976">
    <property type="protein sequence ID" value="KAK4444524.1"/>
    <property type="molecule type" value="Genomic_DNA"/>
</dbReference>
<accession>A0AAV9G8T6</accession>
<name>A0AAV9G8T6_9PEZI</name>
<dbReference type="Proteomes" id="UP001321760">
    <property type="component" value="Unassembled WGS sequence"/>
</dbReference>
<reference evidence="1" key="2">
    <citation type="submission" date="2023-05" db="EMBL/GenBank/DDBJ databases">
        <authorList>
            <consortium name="Lawrence Berkeley National Laboratory"/>
            <person name="Steindorff A."/>
            <person name="Hensen N."/>
            <person name="Bonometti L."/>
            <person name="Westerberg I."/>
            <person name="Brannstrom I.O."/>
            <person name="Guillou S."/>
            <person name="Cros-Aarteil S."/>
            <person name="Calhoun S."/>
            <person name="Haridas S."/>
            <person name="Kuo A."/>
            <person name="Mondo S."/>
            <person name="Pangilinan J."/>
            <person name="Riley R."/>
            <person name="Labutti K."/>
            <person name="Andreopoulos B."/>
            <person name="Lipzen A."/>
            <person name="Chen C."/>
            <person name="Yanf M."/>
            <person name="Daum C."/>
            <person name="Ng V."/>
            <person name="Clum A."/>
            <person name="Ohm R."/>
            <person name="Martin F."/>
            <person name="Silar P."/>
            <person name="Natvig D."/>
            <person name="Lalanne C."/>
            <person name="Gautier V."/>
            <person name="Ament-Velasquez S.L."/>
            <person name="Kruys A."/>
            <person name="Hutchinson M.I."/>
            <person name="Powell A.J."/>
            <person name="Barry K."/>
            <person name="Miller A.N."/>
            <person name="Grigoriev I.V."/>
            <person name="Debuchy R."/>
            <person name="Gladieux P."/>
            <person name="Thoren M.H."/>
            <person name="Johannesson H."/>
        </authorList>
    </citation>
    <scope>NUCLEOTIDE SEQUENCE</scope>
    <source>
        <strain evidence="1">PSN243</strain>
    </source>
</reference>
<protein>
    <submittedName>
        <fullName evidence="1">Uncharacterized protein</fullName>
    </submittedName>
</protein>
<gene>
    <name evidence="1" type="ORF">QBC34DRAFT_385216</name>
</gene>
<proteinExistence type="predicted"/>
<organism evidence="1 2">
    <name type="scientific">Podospora aff. communis PSN243</name>
    <dbReference type="NCBI Taxonomy" id="3040156"/>
    <lineage>
        <taxon>Eukaryota</taxon>
        <taxon>Fungi</taxon>
        <taxon>Dikarya</taxon>
        <taxon>Ascomycota</taxon>
        <taxon>Pezizomycotina</taxon>
        <taxon>Sordariomycetes</taxon>
        <taxon>Sordariomycetidae</taxon>
        <taxon>Sordariales</taxon>
        <taxon>Podosporaceae</taxon>
        <taxon>Podospora</taxon>
    </lineage>
</organism>
<evidence type="ECO:0000313" key="2">
    <source>
        <dbReference type="Proteomes" id="UP001321760"/>
    </source>
</evidence>